<dbReference type="PROSITE" id="PS01173">
    <property type="entry name" value="LIPASE_GDXG_HIS"/>
    <property type="match status" value="1"/>
</dbReference>
<dbReference type="RefSeq" id="WP_382417974.1">
    <property type="nucleotide sequence ID" value="NZ_AP031500.1"/>
</dbReference>
<feature type="domain" description="BD-FAE-like" evidence="4">
    <location>
        <begin position="106"/>
        <end position="295"/>
    </location>
</feature>
<gene>
    <name evidence="5" type="ORF">ACFOEB_15645</name>
</gene>
<reference evidence="6" key="1">
    <citation type="journal article" date="2019" name="Int. J. Syst. Evol. Microbiol.">
        <title>The Global Catalogue of Microorganisms (GCM) 10K type strain sequencing project: providing services to taxonomists for standard genome sequencing and annotation.</title>
        <authorList>
            <consortium name="The Broad Institute Genomics Platform"/>
            <consortium name="The Broad Institute Genome Sequencing Center for Infectious Disease"/>
            <person name="Wu L."/>
            <person name="Ma J."/>
        </authorList>
    </citation>
    <scope>NUCLEOTIDE SEQUENCE [LARGE SCALE GENOMIC DNA]</scope>
    <source>
        <strain evidence="6">KCTC 52141</strain>
    </source>
</reference>
<protein>
    <submittedName>
        <fullName evidence="5">Alpha/beta hydrolase</fullName>
    </submittedName>
</protein>
<evidence type="ECO:0000256" key="1">
    <source>
        <dbReference type="ARBA" id="ARBA00010515"/>
    </source>
</evidence>
<keyword evidence="6" id="KW-1185">Reference proteome</keyword>
<organism evidence="5 6">
    <name type="scientific">Gilvimarinus japonicus</name>
    <dbReference type="NCBI Taxonomy" id="1796469"/>
    <lineage>
        <taxon>Bacteria</taxon>
        <taxon>Pseudomonadati</taxon>
        <taxon>Pseudomonadota</taxon>
        <taxon>Gammaproteobacteria</taxon>
        <taxon>Cellvibrionales</taxon>
        <taxon>Cellvibrionaceae</taxon>
        <taxon>Gilvimarinus</taxon>
    </lineage>
</organism>
<keyword evidence="3" id="KW-1133">Transmembrane helix</keyword>
<dbReference type="PANTHER" id="PTHR48081">
    <property type="entry name" value="AB HYDROLASE SUPERFAMILY PROTEIN C4A8.06C"/>
    <property type="match status" value="1"/>
</dbReference>
<dbReference type="Pfam" id="PF20434">
    <property type="entry name" value="BD-FAE"/>
    <property type="match status" value="1"/>
</dbReference>
<evidence type="ECO:0000256" key="2">
    <source>
        <dbReference type="ARBA" id="ARBA00022801"/>
    </source>
</evidence>
<dbReference type="SUPFAM" id="SSF53474">
    <property type="entry name" value="alpha/beta-Hydrolases"/>
    <property type="match status" value="1"/>
</dbReference>
<sequence>MAKYKRIEELLLQKVFKVRMIEIVRKRLRWLIMVSVIVCCGSPFVVGLAFAADSPVNDGFTVAKAFAKAQKEHPGIAVAGVAPSAGVSVSRDLVYRDDVGRALHVDVFAPKGDKPAPAVLLVHGGGWMSGSRSHQEPMATYLANRGFVAVTVEYRLSPEARYPAGMSDLYAAVRWMRAKAANYNIDSSAIAILGCSSGAQMATLLGAIKTSPEYAQGGPYQAQSSKVQAIVNIDGIVSFTTPVALKYENDPAKKPSAAEAWFGGRYQQVPELWEQASPLAYVDKHTPPTLFINSSQPRFHAGRDEYVARLDGAGVYSEVHTLPNTPHPFWLFDPWFESTAFWVNAFLQRVLASSDP</sequence>
<comment type="similarity">
    <text evidence="1">Belongs to the 'GDXG' lipolytic enzyme family.</text>
</comment>
<dbReference type="PANTHER" id="PTHR48081:SF13">
    <property type="entry name" value="ALPHA_BETA HYDROLASE"/>
    <property type="match status" value="1"/>
</dbReference>
<dbReference type="InterPro" id="IPR050300">
    <property type="entry name" value="GDXG_lipolytic_enzyme"/>
</dbReference>
<proteinExistence type="inferred from homology"/>
<feature type="transmembrane region" description="Helical" evidence="3">
    <location>
        <begin position="30"/>
        <end position="52"/>
    </location>
</feature>
<dbReference type="Proteomes" id="UP001595548">
    <property type="component" value="Unassembled WGS sequence"/>
</dbReference>
<dbReference type="EMBL" id="JBHRTL010000031">
    <property type="protein sequence ID" value="MFC3156645.1"/>
    <property type="molecule type" value="Genomic_DNA"/>
</dbReference>
<evidence type="ECO:0000313" key="5">
    <source>
        <dbReference type="EMBL" id="MFC3156645.1"/>
    </source>
</evidence>
<keyword evidence="3" id="KW-0812">Transmembrane</keyword>
<dbReference type="InterPro" id="IPR029058">
    <property type="entry name" value="AB_hydrolase_fold"/>
</dbReference>
<keyword evidence="3" id="KW-0472">Membrane</keyword>
<dbReference type="Gene3D" id="3.40.50.1820">
    <property type="entry name" value="alpha/beta hydrolase"/>
    <property type="match status" value="1"/>
</dbReference>
<evidence type="ECO:0000313" key="6">
    <source>
        <dbReference type="Proteomes" id="UP001595548"/>
    </source>
</evidence>
<dbReference type="InterPro" id="IPR049492">
    <property type="entry name" value="BD-FAE-like_dom"/>
</dbReference>
<name>A0ABV7HS43_9GAMM</name>
<evidence type="ECO:0000256" key="3">
    <source>
        <dbReference type="SAM" id="Phobius"/>
    </source>
</evidence>
<comment type="caution">
    <text evidence="5">The sequence shown here is derived from an EMBL/GenBank/DDBJ whole genome shotgun (WGS) entry which is preliminary data.</text>
</comment>
<dbReference type="GO" id="GO:0016787">
    <property type="term" value="F:hydrolase activity"/>
    <property type="evidence" value="ECO:0007669"/>
    <property type="project" value="UniProtKB-KW"/>
</dbReference>
<accession>A0ABV7HS43</accession>
<dbReference type="InterPro" id="IPR002168">
    <property type="entry name" value="Lipase_GDXG_HIS_AS"/>
</dbReference>
<keyword evidence="2 5" id="KW-0378">Hydrolase</keyword>
<evidence type="ECO:0000259" key="4">
    <source>
        <dbReference type="Pfam" id="PF20434"/>
    </source>
</evidence>